<dbReference type="InterPro" id="IPR036388">
    <property type="entry name" value="WH-like_DNA-bd_sf"/>
</dbReference>
<dbReference type="PANTHER" id="PTHR43252">
    <property type="entry name" value="TRANSCRIPTIONAL REGULATOR YQJI"/>
    <property type="match status" value="1"/>
</dbReference>
<dbReference type="Proteomes" id="UP000198418">
    <property type="component" value="Unassembled WGS sequence"/>
</dbReference>
<feature type="domain" description="Transcription regulator PadR N-terminal" evidence="1">
    <location>
        <begin position="52"/>
        <end position="119"/>
    </location>
</feature>
<dbReference type="AlphaFoldDB" id="A0A212RHV7"/>
<dbReference type="Pfam" id="PF03551">
    <property type="entry name" value="PadR"/>
    <property type="match status" value="1"/>
</dbReference>
<dbReference type="InterPro" id="IPR005149">
    <property type="entry name" value="Tscrpt_reg_PadR_N"/>
</dbReference>
<gene>
    <name evidence="2" type="ORF">SAMN06265338_104223</name>
</gene>
<evidence type="ECO:0000259" key="1">
    <source>
        <dbReference type="Pfam" id="PF03551"/>
    </source>
</evidence>
<evidence type="ECO:0000313" key="3">
    <source>
        <dbReference type="Proteomes" id="UP000198418"/>
    </source>
</evidence>
<proteinExistence type="predicted"/>
<reference evidence="3" key="1">
    <citation type="submission" date="2017-06" db="EMBL/GenBank/DDBJ databases">
        <authorList>
            <person name="Varghese N."/>
            <person name="Submissions S."/>
        </authorList>
    </citation>
    <scope>NUCLEOTIDE SEQUENCE [LARGE SCALE GENOMIC DNA]</scope>
    <source>
        <strain evidence="3">DSM 137</strain>
    </source>
</reference>
<dbReference type="Gene3D" id="1.10.10.10">
    <property type="entry name" value="Winged helix-like DNA-binding domain superfamily/Winged helix DNA-binding domain"/>
    <property type="match status" value="1"/>
</dbReference>
<dbReference type="PANTHER" id="PTHR43252:SF7">
    <property type="entry name" value="TRANSCRIPTIONAL REGULATOR YQJI"/>
    <property type="match status" value="1"/>
</dbReference>
<protein>
    <submittedName>
        <fullName evidence="2">Transcriptional regulator, PadR family</fullName>
    </submittedName>
</protein>
<dbReference type="RefSeq" id="WP_425332077.1">
    <property type="nucleotide sequence ID" value="NZ_FYDG01000004.1"/>
</dbReference>
<accession>A0A212RHV7</accession>
<evidence type="ECO:0000313" key="2">
    <source>
        <dbReference type="EMBL" id="SNB71812.1"/>
    </source>
</evidence>
<dbReference type="InterPro" id="IPR036390">
    <property type="entry name" value="WH_DNA-bd_sf"/>
</dbReference>
<keyword evidence="3" id="KW-1185">Reference proteome</keyword>
<dbReference type="EMBL" id="FYDG01000004">
    <property type="protein sequence ID" value="SNB71812.1"/>
    <property type="molecule type" value="Genomic_DNA"/>
</dbReference>
<name>A0A212RHV7_RHOAC</name>
<organism evidence="2 3">
    <name type="scientific">Rhodoblastus acidophilus</name>
    <name type="common">Rhodopseudomonas acidophila</name>
    <dbReference type="NCBI Taxonomy" id="1074"/>
    <lineage>
        <taxon>Bacteria</taxon>
        <taxon>Pseudomonadati</taxon>
        <taxon>Pseudomonadota</taxon>
        <taxon>Alphaproteobacteria</taxon>
        <taxon>Hyphomicrobiales</taxon>
        <taxon>Rhodoblastaceae</taxon>
        <taxon>Rhodoblastus</taxon>
    </lineage>
</organism>
<dbReference type="SUPFAM" id="SSF46785">
    <property type="entry name" value="Winged helix' DNA-binding domain"/>
    <property type="match status" value="1"/>
</dbReference>
<sequence>MEHLECAGGGPGCGRGRGFGWRGGRGGGMGGGGGEFRVGRMLAQGDLKLIALALIAQQPRHGYDIIKALEERTGGLYAPSPGVVYPTLTYLEEVGHVTSQTEGAKKLYAITAEGRAFLDDNRALAEAVLDRLAAFGARALATQVQEDAAPSSGLPPLVEAALVNLRAAAAKKLADDTEAEAEIVAVLARAASHIRKAGD</sequence>